<sequence>MAGTSRVKTRKSTFSISDAIRRILKRAMLEQAPVAGTKLPDESSGGRPADGFRISKAGTYAFACDRAGDLAGAA</sequence>
<protein>
    <submittedName>
        <fullName evidence="1">Uncharacterized protein</fullName>
    </submittedName>
</protein>
<dbReference type="RefSeq" id="WP_109461323.1">
    <property type="nucleotide sequence ID" value="NZ_QFBC01000017.1"/>
</dbReference>
<reference evidence="1 2" key="1">
    <citation type="submission" date="2018-05" db="EMBL/GenBank/DDBJ databases">
        <title>The draft genome of strain NS-104.</title>
        <authorList>
            <person name="Hang P."/>
            <person name="Jiang J."/>
        </authorList>
    </citation>
    <scope>NUCLEOTIDE SEQUENCE [LARGE SCALE GENOMIC DNA]</scope>
    <source>
        <strain evidence="1 2">NS-104</strain>
    </source>
</reference>
<keyword evidence="2" id="KW-1185">Reference proteome</keyword>
<comment type="caution">
    <text evidence="1">The sequence shown here is derived from an EMBL/GenBank/DDBJ whole genome shotgun (WGS) entry which is preliminary data.</text>
</comment>
<proteinExistence type="predicted"/>
<dbReference type="OrthoDB" id="7618373at2"/>
<evidence type="ECO:0000313" key="1">
    <source>
        <dbReference type="EMBL" id="PWE53282.1"/>
    </source>
</evidence>
<dbReference type="AlphaFoldDB" id="A0A2U2DJ13"/>
<dbReference type="EMBL" id="QFBC01000017">
    <property type="protein sequence ID" value="PWE53282.1"/>
    <property type="molecule type" value="Genomic_DNA"/>
</dbReference>
<organism evidence="1 2">
    <name type="scientific">Metarhizobium album</name>
    <dbReference type="NCBI Taxonomy" id="2182425"/>
    <lineage>
        <taxon>Bacteria</taxon>
        <taxon>Pseudomonadati</taxon>
        <taxon>Pseudomonadota</taxon>
        <taxon>Alphaproteobacteria</taxon>
        <taxon>Hyphomicrobiales</taxon>
        <taxon>Rhizobiaceae</taxon>
        <taxon>Metarhizobium</taxon>
    </lineage>
</organism>
<gene>
    <name evidence="1" type="ORF">DEM27_26840</name>
</gene>
<dbReference type="Proteomes" id="UP000245252">
    <property type="component" value="Unassembled WGS sequence"/>
</dbReference>
<name>A0A2U2DJ13_9HYPH</name>
<accession>A0A2U2DJ13</accession>
<evidence type="ECO:0000313" key="2">
    <source>
        <dbReference type="Proteomes" id="UP000245252"/>
    </source>
</evidence>